<evidence type="ECO:0000256" key="7">
    <source>
        <dbReference type="ARBA" id="ARBA00022840"/>
    </source>
</evidence>
<dbReference type="PANTHER" id="PTHR43065:SF46">
    <property type="entry name" value="C4-DICARBOXYLATE TRANSPORT SENSOR PROTEIN DCTB"/>
    <property type="match status" value="1"/>
</dbReference>
<dbReference type="InterPro" id="IPR029016">
    <property type="entry name" value="GAF-like_dom_sf"/>
</dbReference>
<dbReference type="InterPro" id="IPR000014">
    <property type="entry name" value="PAS"/>
</dbReference>
<dbReference type="Gene3D" id="3.30.565.10">
    <property type="entry name" value="Histidine kinase-like ATPase, C-terminal domain"/>
    <property type="match status" value="1"/>
</dbReference>
<reference evidence="10 11" key="1">
    <citation type="submission" date="2021-01" db="EMBL/GenBank/DDBJ databases">
        <title>Genomic Encyclopedia of Type Strains, Phase IV (KMG-IV): sequencing the most valuable type-strain genomes for metagenomic binning, comparative biology and taxonomic classification.</title>
        <authorList>
            <person name="Goeker M."/>
        </authorList>
    </citation>
    <scope>NUCLEOTIDE SEQUENCE [LARGE SCALE GENOMIC DNA]</scope>
    <source>
        <strain evidence="10 11">DSM 105453</strain>
    </source>
</reference>
<dbReference type="Gene3D" id="3.30.450.20">
    <property type="entry name" value="PAS domain"/>
    <property type="match status" value="1"/>
</dbReference>
<dbReference type="CDD" id="cd00130">
    <property type="entry name" value="PAS"/>
    <property type="match status" value="1"/>
</dbReference>
<evidence type="ECO:0000256" key="2">
    <source>
        <dbReference type="ARBA" id="ARBA00012438"/>
    </source>
</evidence>
<dbReference type="Pfam" id="PF08448">
    <property type="entry name" value="PAS_4"/>
    <property type="match status" value="1"/>
</dbReference>
<keyword evidence="6 10" id="KW-0418">Kinase</keyword>
<gene>
    <name evidence="10" type="ORF">JOC94_001609</name>
</gene>
<dbReference type="PANTHER" id="PTHR43065">
    <property type="entry name" value="SENSOR HISTIDINE KINASE"/>
    <property type="match status" value="1"/>
</dbReference>
<dbReference type="EMBL" id="JAFBFH010000008">
    <property type="protein sequence ID" value="MBM7714637.1"/>
    <property type="molecule type" value="Genomic_DNA"/>
</dbReference>
<comment type="caution">
    <text evidence="10">The sequence shown here is derived from an EMBL/GenBank/DDBJ whole genome shotgun (WGS) entry which is preliminary data.</text>
</comment>
<evidence type="ECO:0000256" key="1">
    <source>
        <dbReference type="ARBA" id="ARBA00000085"/>
    </source>
</evidence>
<sequence>MLLWPYPKKSFNVMPLGLRQEDGTYKRMAGYGVMLETMIFDPEEDLMIQRIMNTKQTLYIPDMSMDHHLVSDYVEAFNIKSLLASPIFFEDELFGLIFLFNDRTPMCLSEPEIQGVEVYAHMVSVAIRNAGIFKHRELIAEERLMQGVLRDLCMSTSSEDSLHTCFFYLGKVLHTWQLAAYLLDPCDQHTITLIKTWGDKLELGQSLTTLIQDVVKAKQILFIEDVREDERLKGQCHMKSILLIPFASMGQVAGVIAAFNVYPDVQIPLAQSIVDATALTLSNVQYVDRLENMVEERTKELAAANEKVTSIIDGMTDGFFTLDQEWKFTYINKHQFLPQNKTVTEVLGKSIWDIFPKAVGTAMYKEFHRAMRGDIPVHFEMRSVYEDVWHEIVAYPYDDGICCLFKNITEKKKYEKELRRLSSLDLIGQMAAGISHEIRNPMTTVRGFLQLLKMENKFIQYKRYLDLMIEELDRANAIITEFLSIGNTRTSELQMLDLNTIVHDIVPLIKIDAASQSQIIAVETGDIPQLLLNRNEIRQLLMNLYRNGFEAMNEGQVLTIKTYKEGNHVVLAVQDQGAGISPEVMEKLGTPFFTTKDNGTGLGLGVCYAIAARHNATIDIETGSEGTTFFIKFQAN</sequence>
<evidence type="ECO:0000256" key="6">
    <source>
        <dbReference type="ARBA" id="ARBA00022777"/>
    </source>
</evidence>
<dbReference type="InterPro" id="IPR035965">
    <property type="entry name" value="PAS-like_dom_sf"/>
</dbReference>
<organism evidence="10 11">
    <name type="scientific">Siminovitchia thermophila</name>
    <dbReference type="NCBI Taxonomy" id="1245522"/>
    <lineage>
        <taxon>Bacteria</taxon>
        <taxon>Bacillati</taxon>
        <taxon>Bacillota</taxon>
        <taxon>Bacilli</taxon>
        <taxon>Bacillales</taxon>
        <taxon>Bacillaceae</taxon>
        <taxon>Siminovitchia</taxon>
    </lineage>
</organism>
<dbReference type="GO" id="GO:0016301">
    <property type="term" value="F:kinase activity"/>
    <property type="evidence" value="ECO:0007669"/>
    <property type="project" value="UniProtKB-KW"/>
</dbReference>
<dbReference type="PROSITE" id="PS50109">
    <property type="entry name" value="HIS_KIN"/>
    <property type="match status" value="1"/>
</dbReference>
<evidence type="ECO:0000256" key="5">
    <source>
        <dbReference type="ARBA" id="ARBA00022741"/>
    </source>
</evidence>
<keyword evidence="3" id="KW-0597">Phosphoprotein</keyword>
<proteinExistence type="predicted"/>
<dbReference type="InterPro" id="IPR036097">
    <property type="entry name" value="HisK_dim/P_sf"/>
</dbReference>
<protein>
    <recommendedName>
        <fullName evidence="2">histidine kinase</fullName>
        <ecNumber evidence="2">2.7.13.3</ecNumber>
    </recommendedName>
</protein>
<dbReference type="Gene3D" id="3.30.450.40">
    <property type="match status" value="2"/>
</dbReference>
<dbReference type="Gene3D" id="1.10.287.130">
    <property type="match status" value="1"/>
</dbReference>
<evidence type="ECO:0000313" key="10">
    <source>
        <dbReference type="EMBL" id="MBM7714637.1"/>
    </source>
</evidence>
<dbReference type="PRINTS" id="PR00344">
    <property type="entry name" value="BCTRLSENSOR"/>
</dbReference>
<dbReference type="SUPFAM" id="SSF55874">
    <property type="entry name" value="ATPase domain of HSP90 chaperone/DNA topoisomerase II/histidine kinase"/>
    <property type="match status" value="1"/>
</dbReference>
<dbReference type="Pfam" id="PF02518">
    <property type="entry name" value="HATPase_c"/>
    <property type="match status" value="1"/>
</dbReference>
<dbReference type="InterPro" id="IPR003018">
    <property type="entry name" value="GAF"/>
</dbReference>
<dbReference type="InterPro" id="IPR005467">
    <property type="entry name" value="His_kinase_dom"/>
</dbReference>
<dbReference type="SUPFAM" id="SSF47384">
    <property type="entry name" value="Homodimeric domain of signal transducing histidine kinase"/>
    <property type="match status" value="1"/>
</dbReference>
<dbReference type="Proteomes" id="UP000823485">
    <property type="component" value="Unassembled WGS sequence"/>
</dbReference>
<evidence type="ECO:0000259" key="9">
    <source>
        <dbReference type="PROSITE" id="PS50109"/>
    </source>
</evidence>
<comment type="catalytic activity">
    <reaction evidence="1">
        <text>ATP + protein L-histidine = ADP + protein N-phospho-L-histidine.</text>
        <dbReference type="EC" id="2.7.13.3"/>
    </reaction>
</comment>
<keyword evidence="8" id="KW-0902">Two-component regulatory system</keyword>
<dbReference type="Pfam" id="PF00512">
    <property type="entry name" value="HisKA"/>
    <property type="match status" value="1"/>
</dbReference>
<dbReference type="Pfam" id="PF01590">
    <property type="entry name" value="GAF"/>
    <property type="match status" value="1"/>
</dbReference>
<accession>A0ABS2R4Q9</accession>
<keyword evidence="7" id="KW-0067">ATP-binding</keyword>
<evidence type="ECO:0000256" key="4">
    <source>
        <dbReference type="ARBA" id="ARBA00022679"/>
    </source>
</evidence>
<feature type="domain" description="Histidine kinase" evidence="9">
    <location>
        <begin position="433"/>
        <end position="636"/>
    </location>
</feature>
<dbReference type="SMART" id="SM00387">
    <property type="entry name" value="HATPase_c"/>
    <property type="match status" value="1"/>
</dbReference>
<dbReference type="InterPro" id="IPR004358">
    <property type="entry name" value="Sig_transdc_His_kin-like_C"/>
</dbReference>
<dbReference type="InterPro" id="IPR003594">
    <property type="entry name" value="HATPase_dom"/>
</dbReference>
<evidence type="ECO:0000256" key="8">
    <source>
        <dbReference type="ARBA" id="ARBA00023012"/>
    </source>
</evidence>
<dbReference type="SMART" id="SM00065">
    <property type="entry name" value="GAF"/>
    <property type="match status" value="2"/>
</dbReference>
<name>A0ABS2R4Q9_9BACI</name>
<dbReference type="SUPFAM" id="SSF55785">
    <property type="entry name" value="PYP-like sensor domain (PAS domain)"/>
    <property type="match status" value="1"/>
</dbReference>
<dbReference type="SUPFAM" id="SSF55781">
    <property type="entry name" value="GAF domain-like"/>
    <property type="match status" value="2"/>
</dbReference>
<dbReference type="InterPro" id="IPR003661">
    <property type="entry name" value="HisK_dim/P_dom"/>
</dbReference>
<evidence type="ECO:0000256" key="3">
    <source>
        <dbReference type="ARBA" id="ARBA00022553"/>
    </source>
</evidence>
<dbReference type="InterPro" id="IPR036890">
    <property type="entry name" value="HATPase_C_sf"/>
</dbReference>
<dbReference type="CDD" id="cd00082">
    <property type="entry name" value="HisKA"/>
    <property type="match status" value="1"/>
</dbReference>
<keyword evidence="5" id="KW-0547">Nucleotide-binding</keyword>
<dbReference type="EC" id="2.7.13.3" evidence="2"/>
<keyword evidence="4" id="KW-0808">Transferase</keyword>
<keyword evidence="11" id="KW-1185">Reference proteome</keyword>
<evidence type="ECO:0000313" key="11">
    <source>
        <dbReference type="Proteomes" id="UP000823485"/>
    </source>
</evidence>
<dbReference type="InterPro" id="IPR013656">
    <property type="entry name" value="PAS_4"/>
</dbReference>
<dbReference type="SMART" id="SM00388">
    <property type="entry name" value="HisKA"/>
    <property type="match status" value="1"/>
</dbReference>